<dbReference type="InterPro" id="IPR011928">
    <property type="entry name" value="Phage_phiJL001_Gp84"/>
</dbReference>
<name>A0ABV3WS22_9HYPH</name>
<proteinExistence type="predicted"/>
<protein>
    <submittedName>
        <fullName evidence="2">DUF2163 domain-containing protein</fullName>
    </submittedName>
</protein>
<reference evidence="2 3" key="1">
    <citation type="submission" date="2024-01" db="EMBL/GenBank/DDBJ databases">
        <title>New evidence supports the origin of RcGTA from prophage.</title>
        <authorList>
            <person name="Xu Y."/>
            <person name="Liu B."/>
            <person name="Chen F."/>
        </authorList>
    </citation>
    <scope>NUCLEOTIDE SEQUENCE [LARGE SCALE GENOMIC DNA]</scope>
    <source>
        <strain evidence="2 3">CBW1107-2</strain>
    </source>
</reference>
<dbReference type="RefSeq" id="WP_368802625.1">
    <property type="nucleotide sequence ID" value="NZ_JAZHFV010000002.1"/>
</dbReference>
<dbReference type="InterPro" id="IPR018964">
    <property type="entry name" value="Phage_phiJL001_Gp84_C"/>
</dbReference>
<comment type="caution">
    <text evidence="2">The sequence shown here is derived from an EMBL/GenBank/DDBJ whole genome shotgun (WGS) entry which is preliminary data.</text>
</comment>
<dbReference type="Proteomes" id="UP001559025">
    <property type="component" value="Unassembled WGS sequence"/>
</dbReference>
<dbReference type="NCBIfam" id="TIGR02218">
    <property type="entry name" value="phg_TIGR02218"/>
    <property type="match status" value="1"/>
</dbReference>
<dbReference type="Pfam" id="PF09931">
    <property type="entry name" value="Phage_phiJL001_Gp84_N"/>
    <property type="match status" value="1"/>
</dbReference>
<evidence type="ECO:0000313" key="2">
    <source>
        <dbReference type="EMBL" id="MEX4007458.1"/>
    </source>
</evidence>
<dbReference type="EMBL" id="JAZHFV010000002">
    <property type="protein sequence ID" value="MEX4007458.1"/>
    <property type="molecule type" value="Genomic_DNA"/>
</dbReference>
<gene>
    <name evidence="2" type="ORF">V1479_09090</name>
</gene>
<organism evidence="2 3">
    <name type="scientific">Neoaquamicrobium sediminum</name>
    <dbReference type="NCBI Taxonomy" id="1849104"/>
    <lineage>
        <taxon>Bacteria</taxon>
        <taxon>Pseudomonadati</taxon>
        <taxon>Pseudomonadota</taxon>
        <taxon>Alphaproteobacteria</taxon>
        <taxon>Hyphomicrobiales</taxon>
        <taxon>Phyllobacteriaceae</taxon>
        <taxon>Neoaquamicrobium</taxon>
    </lineage>
</organism>
<sequence length="295" mass="31553">MSSFSPAFREHLDRECTTLCHCWRVARRDGQTYGFTDHDRALTVDGQTFEPESGFAQSEARTSLGMAPDSVDVEGALSSDRLTEEDIQSGLFDGATVETLLVNWCEPEQFATIRTAVVGKMTRADGRFVAELESVAASLDRPNGRYLRRGCDARLGDARCGVDLGAAEFNGSGAVIAIAAPGMLRVSGLAGFTASWFSFGEITWTSGQLAGRTSTVVDHRNASGTVMLAVPSGERQPAPGDAFTVVAGCDKRFATCKAKFSNPINFRGFPHLPGNDAAYGYVSEGGNFDGRPIVE</sequence>
<accession>A0ABV3WS22</accession>
<feature type="domain" description="Bacteriophage phiJL001 Gp84 C-terminal" evidence="1">
    <location>
        <begin position="196"/>
        <end position="276"/>
    </location>
</feature>
<dbReference type="Pfam" id="PF09356">
    <property type="entry name" value="Phage_BR0599"/>
    <property type="match status" value="1"/>
</dbReference>
<evidence type="ECO:0000259" key="1">
    <source>
        <dbReference type="Pfam" id="PF09356"/>
    </source>
</evidence>
<keyword evidence="3" id="KW-1185">Reference proteome</keyword>
<evidence type="ECO:0000313" key="3">
    <source>
        <dbReference type="Proteomes" id="UP001559025"/>
    </source>
</evidence>